<keyword evidence="1" id="KW-0812">Transmembrane</keyword>
<gene>
    <name evidence="2" type="ORF">EDD59_10168</name>
</gene>
<comment type="caution">
    <text evidence="2">The sequence shown here is derived from an EMBL/GenBank/DDBJ whole genome shotgun (WGS) entry which is preliminary data.</text>
</comment>
<dbReference type="OrthoDB" id="1936797at2"/>
<proteinExistence type="predicted"/>
<dbReference type="Proteomes" id="UP000295726">
    <property type="component" value="Unassembled WGS sequence"/>
</dbReference>
<keyword evidence="1" id="KW-1133">Transmembrane helix</keyword>
<reference evidence="2 3" key="1">
    <citation type="submission" date="2019-03" db="EMBL/GenBank/DDBJ databases">
        <title>Genomic Encyclopedia of Type Strains, Phase IV (KMG-IV): sequencing the most valuable type-strain genomes for metagenomic binning, comparative biology and taxonomic classification.</title>
        <authorList>
            <person name="Goeker M."/>
        </authorList>
    </citation>
    <scope>NUCLEOTIDE SEQUENCE [LARGE SCALE GENOMIC DNA]</scope>
    <source>
        <strain evidence="2 3">DSM 29489</strain>
    </source>
</reference>
<keyword evidence="3" id="KW-1185">Reference proteome</keyword>
<keyword evidence="1" id="KW-0472">Membrane</keyword>
<sequence length="74" mass="8167">MKKSKRILALIGAVLLICLYGSTLVFAIFDRSASADLLKISIAATIFVPVLLYAYGLIYRLSQNKKSDDTDEEP</sequence>
<feature type="transmembrane region" description="Helical" evidence="1">
    <location>
        <begin position="37"/>
        <end position="58"/>
    </location>
</feature>
<evidence type="ECO:0000313" key="3">
    <source>
        <dbReference type="Proteomes" id="UP000295726"/>
    </source>
</evidence>
<protein>
    <submittedName>
        <fullName evidence="2">Uncharacterized protein</fullName>
    </submittedName>
</protein>
<dbReference type="RefSeq" id="WP_132377842.1">
    <property type="nucleotide sequence ID" value="NZ_DAIPCY010000013.1"/>
</dbReference>
<dbReference type="EMBL" id="SLZZ01000001">
    <property type="protein sequence ID" value="TCS82664.1"/>
    <property type="molecule type" value="Genomic_DNA"/>
</dbReference>
<evidence type="ECO:0000256" key="1">
    <source>
        <dbReference type="SAM" id="Phobius"/>
    </source>
</evidence>
<accession>A0A4R3KH20</accession>
<evidence type="ECO:0000313" key="2">
    <source>
        <dbReference type="EMBL" id="TCS82664.1"/>
    </source>
</evidence>
<organism evidence="2 3">
    <name type="scientific">Muricomes intestini</name>
    <dbReference type="NCBI Taxonomy" id="1796634"/>
    <lineage>
        <taxon>Bacteria</taxon>
        <taxon>Bacillati</taxon>
        <taxon>Bacillota</taxon>
        <taxon>Clostridia</taxon>
        <taxon>Lachnospirales</taxon>
        <taxon>Lachnospiraceae</taxon>
        <taxon>Muricomes</taxon>
    </lineage>
</organism>
<name>A0A4R3KH20_9FIRM</name>
<dbReference type="AlphaFoldDB" id="A0A4R3KH20"/>